<dbReference type="RefSeq" id="WP_171628122.1">
    <property type="nucleotide sequence ID" value="NZ_JABBPG010000016.1"/>
</dbReference>
<evidence type="ECO:0000313" key="1">
    <source>
        <dbReference type="EMBL" id="NOU53086.1"/>
    </source>
</evidence>
<accession>A0A849VIG6</accession>
<sequence length="67" mass="7556">MLYRTKDTERLDAICFEHYGHLNGTVEAVYNANPTLANQPAKLPAGTVIELPEVQTQAQQKTIKLWD</sequence>
<organism evidence="1 2">
    <name type="scientific">Pseudoalteromonas caenipelagi</name>
    <dbReference type="NCBI Taxonomy" id="2726988"/>
    <lineage>
        <taxon>Bacteria</taxon>
        <taxon>Pseudomonadati</taxon>
        <taxon>Pseudomonadota</taxon>
        <taxon>Gammaproteobacteria</taxon>
        <taxon>Alteromonadales</taxon>
        <taxon>Pseudoalteromonadaceae</taxon>
        <taxon>Pseudoalteromonas</taxon>
    </lineage>
</organism>
<name>A0A849VIG6_9GAMM</name>
<comment type="caution">
    <text evidence="1">The sequence shown here is derived from an EMBL/GenBank/DDBJ whole genome shotgun (WGS) entry which is preliminary data.</text>
</comment>
<dbReference type="Pfam" id="PF05489">
    <property type="entry name" value="Phage_tail_X"/>
    <property type="match status" value="1"/>
</dbReference>
<keyword evidence="2" id="KW-1185">Reference proteome</keyword>
<proteinExistence type="predicted"/>
<dbReference type="InterPro" id="IPR008861">
    <property type="entry name" value="GpX-like"/>
</dbReference>
<dbReference type="EMBL" id="JABBPG010000016">
    <property type="protein sequence ID" value="NOU53086.1"/>
    <property type="molecule type" value="Genomic_DNA"/>
</dbReference>
<gene>
    <name evidence="1" type="ORF">HG263_21535</name>
</gene>
<dbReference type="Proteomes" id="UP000586305">
    <property type="component" value="Unassembled WGS sequence"/>
</dbReference>
<reference evidence="1 2" key="1">
    <citation type="submission" date="2020-04" db="EMBL/GenBank/DDBJ databases">
        <title>Pseudoalteromonas caenipelagi sp. nov., isolated from a tidal flat.</title>
        <authorList>
            <person name="Park S."/>
            <person name="Yoon J.-H."/>
        </authorList>
    </citation>
    <scope>NUCLEOTIDE SEQUENCE [LARGE SCALE GENOMIC DNA]</scope>
    <source>
        <strain evidence="1 2">JBTF-M23</strain>
    </source>
</reference>
<dbReference type="AlphaFoldDB" id="A0A849VIG6"/>
<evidence type="ECO:0000313" key="2">
    <source>
        <dbReference type="Proteomes" id="UP000586305"/>
    </source>
</evidence>
<protein>
    <submittedName>
        <fullName evidence="1">Phage tail protein</fullName>
    </submittedName>
</protein>